<reference evidence="4 5" key="1">
    <citation type="journal article" date="2017" name="Front. Microbiol.">
        <title>New Insights into the Diversity of the Genus Faecalibacterium.</title>
        <authorList>
            <person name="Benevides L."/>
            <person name="Burman S."/>
            <person name="Martin R."/>
            <person name="Robert V."/>
            <person name="Thomas M."/>
            <person name="Miquel S."/>
            <person name="Chain F."/>
            <person name="Sokol H."/>
            <person name="Bermudez-Humaran L.G."/>
            <person name="Morrison M."/>
            <person name="Langella P."/>
            <person name="Azevedo V.A."/>
            <person name="Chatel J.M."/>
            <person name="Soares S."/>
        </authorList>
    </citation>
    <scope>NUCLEOTIDE SEQUENCE [LARGE SCALE GENOMIC DNA]</scope>
    <source>
        <strain evidence="4 5">AHMP21</strain>
    </source>
</reference>
<organism evidence="4 5">
    <name type="scientific">Faecalibacterium prausnitzii</name>
    <dbReference type="NCBI Taxonomy" id="853"/>
    <lineage>
        <taxon>Bacteria</taxon>
        <taxon>Bacillati</taxon>
        <taxon>Bacillota</taxon>
        <taxon>Clostridia</taxon>
        <taxon>Eubacteriales</taxon>
        <taxon>Oscillospiraceae</taxon>
        <taxon>Faecalibacterium</taxon>
    </lineage>
</organism>
<dbReference type="GO" id="GO:0016757">
    <property type="term" value="F:glycosyltransferase activity"/>
    <property type="evidence" value="ECO:0007669"/>
    <property type="project" value="UniProtKB-KW"/>
</dbReference>
<keyword evidence="2" id="KW-0808">Transferase</keyword>
<sequence length="368" mass="43245">MRMKTKCAKQPLVSVIVPVYKVEAYLQICVDSILEQPYENIEVILVDDGSPDRCPMICEEYAKKDPRIRVIHQENRGLPGARNTGLRAASGEWIICVDSDDLWKSDLLESVMAVASDAVDLIAFSYMPYPEGQPLPQPSPLRTGTYRTGGRELLNALQLGVLDEYHRAVPYYSGACWIELVRRDFLEENHLYFDESLKQCEDMIWNLNLLERAHSVGLLDKDLYYYRLRPDSMCHIHDKRLPGYLDTVDQRVVEFGQREKKGADFWAAYDIWLMKTYVRLLDKCYFNPANPDGPIQAWRAWRKMIDDCPTLRHLSKAPLKEFWNNRKRYVPLFFFRFRVPLYLMTRLTFWELKRHDQGYADKARRRAE</sequence>
<dbReference type="AlphaFoldDB" id="A0A2A7B8J2"/>
<dbReference type="CDD" id="cd00761">
    <property type="entry name" value="Glyco_tranf_GTA_type"/>
    <property type="match status" value="1"/>
</dbReference>
<dbReference type="EMBL" id="NOUV01000005">
    <property type="protein sequence ID" value="PDX87661.1"/>
    <property type="molecule type" value="Genomic_DNA"/>
</dbReference>
<accession>A0A2A7B8J2</accession>
<feature type="domain" description="Glycosyltransferase 2-like" evidence="3">
    <location>
        <begin position="14"/>
        <end position="141"/>
    </location>
</feature>
<evidence type="ECO:0000313" key="4">
    <source>
        <dbReference type="EMBL" id="PDX87661.1"/>
    </source>
</evidence>
<dbReference type="SUPFAM" id="SSF53448">
    <property type="entry name" value="Nucleotide-diphospho-sugar transferases"/>
    <property type="match status" value="1"/>
</dbReference>
<dbReference type="OrthoDB" id="1640114at2"/>
<evidence type="ECO:0000313" key="5">
    <source>
        <dbReference type="Proteomes" id="UP000220904"/>
    </source>
</evidence>
<name>A0A2A7B8J2_9FIRM</name>
<proteinExistence type="predicted"/>
<dbReference type="Proteomes" id="UP000220904">
    <property type="component" value="Unassembled WGS sequence"/>
</dbReference>
<dbReference type="InterPro" id="IPR029044">
    <property type="entry name" value="Nucleotide-diphossugar_trans"/>
</dbReference>
<dbReference type="PANTHER" id="PTHR22916">
    <property type="entry name" value="GLYCOSYLTRANSFERASE"/>
    <property type="match status" value="1"/>
</dbReference>
<dbReference type="Gene3D" id="3.90.550.10">
    <property type="entry name" value="Spore Coat Polysaccharide Biosynthesis Protein SpsA, Chain A"/>
    <property type="match status" value="1"/>
</dbReference>
<gene>
    <name evidence="4" type="ORF">CHR60_01090</name>
</gene>
<protein>
    <recommendedName>
        <fullName evidence="3">Glycosyltransferase 2-like domain-containing protein</fullName>
    </recommendedName>
</protein>
<evidence type="ECO:0000256" key="2">
    <source>
        <dbReference type="ARBA" id="ARBA00022679"/>
    </source>
</evidence>
<dbReference type="InterPro" id="IPR001173">
    <property type="entry name" value="Glyco_trans_2-like"/>
</dbReference>
<comment type="caution">
    <text evidence="4">The sequence shown here is derived from an EMBL/GenBank/DDBJ whole genome shotgun (WGS) entry which is preliminary data.</text>
</comment>
<evidence type="ECO:0000259" key="3">
    <source>
        <dbReference type="Pfam" id="PF00535"/>
    </source>
</evidence>
<dbReference type="Pfam" id="PF00535">
    <property type="entry name" value="Glycos_transf_2"/>
    <property type="match status" value="1"/>
</dbReference>
<evidence type="ECO:0000256" key="1">
    <source>
        <dbReference type="ARBA" id="ARBA00022676"/>
    </source>
</evidence>
<dbReference type="PANTHER" id="PTHR22916:SF51">
    <property type="entry name" value="GLYCOSYLTRANSFERASE EPSH-RELATED"/>
    <property type="match status" value="1"/>
</dbReference>
<keyword evidence="1" id="KW-0328">Glycosyltransferase</keyword>